<evidence type="ECO:0000256" key="1">
    <source>
        <dbReference type="SAM" id="MobiDB-lite"/>
    </source>
</evidence>
<reference evidence="2 3" key="1">
    <citation type="journal article" date="2024" name="IMA Fungus">
        <title>Apiospora arundinis, a panoply of carbohydrate-active enzymes and secondary metabolites.</title>
        <authorList>
            <person name="Sorensen T."/>
            <person name="Petersen C."/>
            <person name="Muurmann A.T."/>
            <person name="Christiansen J.V."/>
            <person name="Brundto M.L."/>
            <person name="Overgaard C.K."/>
            <person name="Boysen A.T."/>
            <person name="Wollenberg R.D."/>
            <person name="Larsen T.O."/>
            <person name="Sorensen J.L."/>
            <person name="Nielsen K.L."/>
            <person name="Sondergaard T.E."/>
        </authorList>
    </citation>
    <scope>NUCLEOTIDE SEQUENCE [LARGE SCALE GENOMIC DNA]</scope>
    <source>
        <strain evidence="2 3">AAU 773</strain>
    </source>
</reference>
<feature type="region of interest" description="Disordered" evidence="1">
    <location>
        <begin position="80"/>
        <end position="131"/>
    </location>
</feature>
<name>A0ABR2HRA6_9PEZI</name>
<protein>
    <submittedName>
        <fullName evidence="2">Uncharacterized protein</fullName>
    </submittedName>
</protein>
<dbReference type="Proteomes" id="UP001390339">
    <property type="component" value="Unassembled WGS sequence"/>
</dbReference>
<sequence length="149" mass="16917">MNLEMAPSDKKLRSRLIKNGLMEYVSVPWERHLPRDDGESQELTMNLALWFIHTLAGNSHRVDWGYPPLLDEELTQLPCSHGNAGLEMPVPHSPITRASPEESRQQSTPSPSLSRKRARNQKGMMNPPCILHTTKVEPRDHSLLLVPQL</sequence>
<evidence type="ECO:0000313" key="2">
    <source>
        <dbReference type="EMBL" id="KAK8851621.1"/>
    </source>
</evidence>
<proteinExistence type="predicted"/>
<comment type="caution">
    <text evidence="2">The sequence shown here is derived from an EMBL/GenBank/DDBJ whole genome shotgun (WGS) entry which is preliminary data.</text>
</comment>
<keyword evidence="3" id="KW-1185">Reference proteome</keyword>
<evidence type="ECO:0000313" key="3">
    <source>
        <dbReference type="Proteomes" id="UP001390339"/>
    </source>
</evidence>
<accession>A0ABR2HRA6</accession>
<dbReference type="EMBL" id="JAPCWZ010000009">
    <property type="protein sequence ID" value="KAK8851621.1"/>
    <property type="molecule type" value="Genomic_DNA"/>
</dbReference>
<organism evidence="2 3">
    <name type="scientific">Apiospora arundinis</name>
    <dbReference type="NCBI Taxonomy" id="335852"/>
    <lineage>
        <taxon>Eukaryota</taxon>
        <taxon>Fungi</taxon>
        <taxon>Dikarya</taxon>
        <taxon>Ascomycota</taxon>
        <taxon>Pezizomycotina</taxon>
        <taxon>Sordariomycetes</taxon>
        <taxon>Xylariomycetidae</taxon>
        <taxon>Amphisphaeriales</taxon>
        <taxon>Apiosporaceae</taxon>
        <taxon>Apiospora</taxon>
    </lineage>
</organism>
<gene>
    <name evidence="2" type="ORF">PGQ11_014100</name>
</gene>